<dbReference type="EMBL" id="PNCL01000149">
    <property type="protein sequence ID" value="TMP53496.1"/>
    <property type="molecule type" value="Genomic_DNA"/>
</dbReference>
<dbReference type="SMART" id="SM00267">
    <property type="entry name" value="GGDEF"/>
    <property type="match status" value="1"/>
</dbReference>
<evidence type="ECO:0000259" key="3">
    <source>
        <dbReference type="PROSITE" id="PS50883"/>
    </source>
</evidence>
<dbReference type="SMART" id="SM00052">
    <property type="entry name" value="EAL"/>
    <property type="match status" value="1"/>
</dbReference>
<evidence type="ECO:0000256" key="1">
    <source>
        <dbReference type="SAM" id="Phobius"/>
    </source>
</evidence>
<dbReference type="InterPro" id="IPR035919">
    <property type="entry name" value="EAL_sf"/>
</dbReference>
<comment type="caution">
    <text evidence="6">The sequence shown here is derived from an EMBL/GenBank/DDBJ whole genome shotgun (WGS) entry which is preliminary data.</text>
</comment>
<dbReference type="CDD" id="cd01948">
    <property type="entry name" value="EAL"/>
    <property type="match status" value="1"/>
</dbReference>
<dbReference type="PROSITE" id="PS51257">
    <property type="entry name" value="PROKAR_LIPOPROTEIN"/>
    <property type="match status" value="1"/>
</dbReference>
<dbReference type="PANTHER" id="PTHR44757:SF2">
    <property type="entry name" value="BIOFILM ARCHITECTURE MAINTENANCE PROTEIN MBAA"/>
    <property type="match status" value="1"/>
</dbReference>
<evidence type="ECO:0000259" key="4">
    <source>
        <dbReference type="PROSITE" id="PS50887"/>
    </source>
</evidence>
<dbReference type="Proteomes" id="UP000305730">
    <property type="component" value="Unassembled WGS sequence"/>
</dbReference>
<dbReference type="Gene3D" id="3.20.20.450">
    <property type="entry name" value="EAL domain"/>
    <property type="match status" value="1"/>
</dbReference>
<evidence type="ECO:0000313" key="7">
    <source>
        <dbReference type="Proteomes" id="UP000305730"/>
    </source>
</evidence>
<dbReference type="Pfam" id="PF00990">
    <property type="entry name" value="GGDEF"/>
    <property type="match status" value="1"/>
</dbReference>
<dbReference type="Gene3D" id="3.30.70.270">
    <property type="match status" value="1"/>
</dbReference>
<dbReference type="RefSeq" id="WP_138596479.1">
    <property type="nucleotide sequence ID" value="NZ_PNCK01000028.1"/>
</dbReference>
<dbReference type="Gene3D" id="2.130.10.10">
    <property type="entry name" value="YVTN repeat-like/Quinoprotein amine dehydrogenase"/>
    <property type="match status" value="3"/>
</dbReference>
<dbReference type="InterPro" id="IPR013656">
    <property type="entry name" value="PAS_4"/>
</dbReference>
<reference evidence="6" key="3">
    <citation type="submission" date="2019-09" db="EMBL/GenBank/DDBJ databases">
        <title>Co-occurence of chitin degradation, pigmentation and bioactivity in marine Pseudoalteromonas.</title>
        <authorList>
            <person name="Sonnenschein E.C."/>
            <person name="Bech P.K."/>
        </authorList>
    </citation>
    <scope>NUCLEOTIDE SEQUENCE</scope>
    <source>
        <strain evidence="6">S2231</strain>
        <strain evidence="5">S2233</strain>
    </source>
</reference>
<dbReference type="InterPro" id="IPR001610">
    <property type="entry name" value="PAC"/>
</dbReference>
<dbReference type="NCBIfam" id="TIGR00229">
    <property type="entry name" value="sensory_box"/>
    <property type="match status" value="1"/>
</dbReference>
<dbReference type="InterPro" id="IPR035965">
    <property type="entry name" value="PAS-like_dom_sf"/>
</dbReference>
<proteinExistence type="predicted"/>
<dbReference type="EMBL" id="PNCK01000028">
    <property type="protein sequence ID" value="TMP43685.1"/>
    <property type="molecule type" value="Genomic_DNA"/>
</dbReference>
<gene>
    <name evidence="6" type="ORF">CWB96_21205</name>
    <name evidence="5" type="ORF">CWB97_08425</name>
</gene>
<dbReference type="InterPro" id="IPR000700">
    <property type="entry name" value="PAS-assoc_C"/>
</dbReference>
<dbReference type="InterPro" id="IPR043128">
    <property type="entry name" value="Rev_trsase/Diguanyl_cyclase"/>
</dbReference>
<dbReference type="Gene3D" id="3.30.450.20">
    <property type="entry name" value="PAS domain"/>
    <property type="match status" value="2"/>
</dbReference>
<evidence type="ECO:0008006" key="9">
    <source>
        <dbReference type="Google" id="ProtNLM"/>
    </source>
</evidence>
<keyword evidence="1" id="KW-1133">Transmembrane helix</keyword>
<dbReference type="InterPro" id="IPR000160">
    <property type="entry name" value="GGDEF_dom"/>
</dbReference>
<dbReference type="OrthoDB" id="9804951at2"/>
<keyword evidence="1" id="KW-0472">Membrane</keyword>
<dbReference type="Pfam" id="PF00563">
    <property type="entry name" value="EAL"/>
    <property type="match status" value="1"/>
</dbReference>
<dbReference type="InterPro" id="IPR011044">
    <property type="entry name" value="Quino_amine_DH_bsu"/>
</dbReference>
<dbReference type="Pfam" id="PF08448">
    <property type="entry name" value="PAS_4"/>
    <property type="match status" value="1"/>
</dbReference>
<dbReference type="PANTHER" id="PTHR44757">
    <property type="entry name" value="DIGUANYLATE CYCLASE DGCP"/>
    <property type="match status" value="1"/>
</dbReference>
<name>A0A5S3XL72_9GAMM</name>
<protein>
    <recommendedName>
        <fullName evidence="9">Diguanylate phosphodiesterase</fullName>
    </recommendedName>
</protein>
<dbReference type="InterPro" id="IPR015943">
    <property type="entry name" value="WD40/YVTN_repeat-like_dom_sf"/>
</dbReference>
<feature type="transmembrane region" description="Helical" evidence="1">
    <location>
        <begin position="780"/>
        <end position="802"/>
    </location>
</feature>
<dbReference type="SUPFAM" id="SSF63829">
    <property type="entry name" value="Calcium-dependent phosphotriesterase"/>
    <property type="match status" value="1"/>
</dbReference>
<dbReference type="SMART" id="SM00086">
    <property type="entry name" value="PAC"/>
    <property type="match status" value="2"/>
</dbReference>
<dbReference type="SUPFAM" id="SSF50969">
    <property type="entry name" value="YVTN repeat-like/Quinoprotein amine dehydrogenase"/>
    <property type="match status" value="1"/>
</dbReference>
<dbReference type="InterPro" id="IPR013655">
    <property type="entry name" value="PAS_fold_3"/>
</dbReference>
<dbReference type="InterPro" id="IPR052155">
    <property type="entry name" value="Biofilm_reg_signaling"/>
</dbReference>
<reference evidence="7 8" key="1">
    <citation type="submission" date="2017-12" db="EMBL/GenBank/DDBJ databases">
        <authorList>
            <person name="Paulsen S."/>
            <person name="Gram L.K."/>
        </authorList>
    </citation>
    <scope>NUCLEOTIDE SEQUENCE [LARGE SCALE GENOMIC DNA]</scope>
    <source>
        <strain evidence="6 8">S2231</strain>
        <strain evidence="5 7">S2233</strain>
    </source>
</reference>
<feature type="domain" description="EAL" evidence="3">
    <location>
        <begin position="1240"/>
        <end position="1491"/>
    </location>
</feature>
<accession>A0A5S3XL72</accession>
<dbReference type="Pfam" id="PF07495">
    <property type="entry name" value="Y_Y_Y"/>
    <property type="match status" value="1"/>
</dbReference>
<feature type="domain" description="GGDEF" evidence="4">
    <location>
        <begin position="1098"/>
        <end position="1231"/>
    </location>
</feature>
<dbReference type="CDD" id="cd01949">
    <property type="entry name" value="GGDEF"/>
    <property type="match status" value="1"/>
</dbReference>
<evidence type="ECO:0000313" key="5">
    <source>
        <dbReference type="EMBL" id="TMP43685.1"/>
    </source>
</evidence>
<dbReference type="SUPFAM" id="SSF141868">
    <property type="entry name" value="EAL domain-like"/>
    <property type="match status" value="1"/>
</dbReference>
<evidence type="ECO:0000313" key="8">
    <source>
        <dbReference type="Proteomes" id="UP000307706"/>
    </source>
</evidence>
<evidence type="ECO:0000259" key="2">
    <source>
        <dbReference type="PROSITE" id="PS50113"/>
    </source>
</evidence>
<dbReference type="InterPro" id="IPR000014">
    <property type="entry name" value="PAS"/>
</dbReference>
<dbReference type="SUPFAM" id="SSF55785">
    <property type="entry name" value="PYP-like sensor domain (PAS domain)"/>
    <property type="match status" value="2"/>
</dbReference>
<evidence type="ECO:0000313" key="6">
    <source>
        <dbReference type="EMBL" id="TMP53496.1"/>
    </source>
</evidence>
<organism evidence="6 8">
    <name type="scientific">Pseudoalteromonas citrea</name>
    <dbReference type="NCBI Taxonomy" id="43655"/>
    <lineage>
        <taxon>Bacteria</taxon>
        <taxon>Pseudomonadati</taxon>
        <taxon>Pseudomonadota</taxon>
        <taxon>Gammaproteobacteria</taxon>
        <taxon>Alteromonadales</taxon>
        <taxon>Pseudoalteromonadaceae</taxon>
        <taxon>Pseudoalteromonas</taxon>
    </lineage>
</organism>
<sequence>MKSLVFLYTLLIILSFSSCFSVAAEIKRLSPSEGLSQSYVNTLIIDNKGYLWLSTEGGLNRYDGYQVLRVKGPQGELEEVVIDRIYQDPLNRIWIASRRLGLYSYDPVLDVYQKYLQAVKSQEEMIEQSVNQMLAKNDEQLWLGRGDNVALLDIASGDVSIEVTLPINKQSGFVRKLLRKGNHLFIATSEGAFAYNLDSKVLSHITHVNNPAHNLQQHTKSLALLGDDKLLVGAVNGLYEVNIAHLERLEEGTHDWQGRQLLHDMNVWKIAVKPDALLLGTDKGLMHYRLSDGTLTRDERIATSQYTLTDKSIIDFLEDKYGALWLATKRDGAFYIPKQKTQFKNVNNSSVNGTGFSHSTVWSLLEYKGKIWASTNDGLTSYDIASNETVAYLKGYMGEPVMPEFSISRTFLYKDKIWLESNRGLYTFDPNTYEVSRPIVKNSEQQKVIDGFLFGTLLMPNGKLYFIHPSEGFFYYDIEKESLQKLEGDIGSRNPFLSYGFLPPLPDEPTYPLYYSGGVLYRMDPDTCELDIIYSVPDANENLPVSLLTYSVDKNNILWLAFSNFGLVGLSLDGFEVVHTIDLKKLKLGTPMYGMHQDDAQMIWMSSHKGIWRLDPDNLHMQQFTINDGLSTNEFNGGSSLKLSDGRIVYGSLKGFTIFDPQKNRPHEPLLSRVNITSVDLMSRKLHSYGLKTFGDIVLNHDDIGLEVAFSAMVFNYQQGIVYEYQISGGQKILTRGNNRVTFPKLNPGHYQLKVWAKDPLTGDYTKPAKLNIRVKYPVWRSPTALVIYLMLALFIFGLWLYRKSRIEQMIIAAHKETQNSEARLKLALESSGSGVWDWHLQSQLIYQPRLFSELEYAQSNIGLDEYLQLIHPHDRGLFRLEWLEFVSTNKGVFNCTYRLKHAKGHWRWYKDFGKVMAWHDGTPERVTGTYTNLTRERMFEERARLFGAAFEKTRDWVFILDKNLRIQACNTALQHAFNIEAEPKSSTNLHLGLSRHTRMDYLRKMTQLKVGEHISAEEQLVLANNQTCHVLIKISAVDGLQGELHNYVVVLTDISSQKRTEKELYQLANYDALTQLPNKALFIDRTHHAIEQNHNTQPVAVLAIRFKRLQHYQDSYDRDFFEALVQQLATTLQCCFRDQDSLAIGVNKAFYVLMEQVDDVSQVIRYVSCLMSRFDAPICVLEQSCNMQLSIGVAMYPEDAMDAFTLSDNAKIALSHAIKHAGNHYQFYRSELNKQVQKTIEIENMLQIACQRSEFSNLYQPIINGTSKVIDGFEVMLHWPKNDNYSQTELSDAAQQSGLITELMLHTLERALIELKQWHLIAPQLYISINLSPYDFQYPDLVNKIDGILKRAQVHGKYVVFEVSEPVMMTDIPNALARMYQLKVLGCRLFMDDFGTSYASLTYLKKFPVDVLKIDKGFIQDIGIDTEHEIIIHSILSLAHSLGIQCVADGIEARAQMKFLRLLGCDYFQGTLFSEPVLGEHVDELLKYGWQQRF</sequence>
<keyword evidence="7" id="KW-1185">Reference proteome</keyword>
<dbReference type="SUPFAM" id="SSF55073">
    <property type="entry name" value="Nucleotide cyclase"/>
    <property type="match status" value="1"/>
</dbReference>
<dbReference type="Proteomes" id="UP000307706">
    <property type="component" value="Unassembled WGS sequence"/>
</dbReference>
<dbReference type="Gene3D" id="2.60.40.10">
    <property type="entry name" value="Immunoglobulins"/>
    <property type="match status" value="1"/>
</dbReference>
<dbReference type="InterPro" id="IPR013783">
    <property type="entry name" value="Ig-like_fold"/>
</dbReference>
<feature type="domain" description="PAC" evidence="2">
    <location>
        <begin position="1015"/>
        <end position="1067"/>
    </location>
</feature>
<dbReference type="InterPro" id="IPR029787">
    <property type="entry name" value="Nucleotide_cyclase"/>
</dbReference>
<dbReference type="Pfam" id="PF08447">
    <property type="entry name" value="PAS_3"/>
    <property type="match status" value="1"/>
</dbReference>
<reference evidence="7 8" key="2">
    <citation type="submission" date="2019-06" db="EMBL/GenBank/DDBJ databases">
        <title>Co-occurence of chitin degradation, pigmentation and bioactivity in marine Pseudoalteromonas.</title>
        <authorList>
            <person name="Sonnenschein E.C."/>
            <person name="Bech P.K."/>
        </authorList>
    </citation>
    <scope>NUCLEOTIDE SEQUENCE [LARGE SCALE GENOMIC DNA]</scope>
    <source>
        <strain evidence="8">S2231</strain>
        <strain evidence="7">S2233</strain>
    </source>
</reference>
<keyword evidence="1" id="KW-0812">Transmembrane</keyword>
<dbReference type="InterPro" id="IPR011123">
    <property type="entry name" value="Y_Y_Y"/>
</dbReference>
<dbReference type="PROSITE" id="PS50113">
    <property type="entry name" value="PAC"/>
    <property type="match status" value="1"/>
</dbReference>
<dbReference type="InterPro" id="IPR001633">
    <property type="entry name" value="EAL_dom"/>
</dbReference>
<dbReference type="PROSITE" id="PS50883">
    <property type="entry name" value="EAL"/>
    <property type="match status" value="1"/>
</dbReference>
<dbReference type="PROSITE" id="PS50887">
    <property type="entry name" value="GGDEF"/>
    <property type="match status" value="1"/>
</dbReference>